<evidence type="ECO:0000313" key="2">
    <source>
        <dbReference type="Proteomes" id="UP001221757"/>
    </source>
</evidence>
<reference evidence="1" key="1">
    <citation type="submission" date="2023-03" db="EMBL/GenBank/DDBJ databases">
        <title>Massive genome expansion in bonnet fungi (Mycena s.s.) driven by repeated elements and novel gene families across ecological guilds.</title>
        <authorList>
            <consortium name="Lawrence Berkeley National Laboratory"/>
            <person name="Harder C.B."/>
            <person name="Miyauchi S."/>
            <person name="Viragh M."/>
            <person name="Kuo A."/>
            <person name="Thoen E."/>
            <person name="Andreopoulos B."/>
            <person name="Lu D."/>
            <person name="Skrede I."/>
            <person name="Drula E."/>
            <person name="Henrissat B."/>
            <person name="Morin E."/>
            <person name="Kohler A."/>
            <person name="Barry K."/>
            <person name="LaButti K."/>
            <person name="Morin E."/>
            <person name="Salamov A."/>
            <person name="Lipzen A."/>
            <person name="Mereny Z."/>
            <person name="Hegedus B."/>
            <person name="Baldrian P."/>
            <person name="Stursova M."/>
            <person name="Weitz H."/>
            <person name="Taylor A."/>
            <person name="Grigoriev I.V."/>
            <person name="Nagy L.G."/>
            <person name="Martin F."/>
            <person name="Kauserud H."/>
        </authorList>
    </citation>
    <scope>NUCLEOTIDE SEQUENCE</scope>
    <source>
        <strain evidence="1">CBHHK067</strain>
    </source>
</reference>
<gene>
    <name evidence="1" type="ORF">B0H17DRAFT_1196914</name>
</gene>
<dbReference type="EMBL" id="JARKIE010000026">
    <property type="protein sequence ID" value="KAJ7698337.1"/>
    <property type="molecule type" value="Genomic_DNA"/>
</dbReference>
<dbReference type="Proteomes" id="UP001221757">
    <property type="component" value="Unassembled WGS sequence"/>
</dbReference>
<evidence type="ECO:0000313" key="1">
    <source>
        <dbReference type="EMBL" id="KAJ7698337.1"/>
    </source>
</evidence>
<proteinExistence type="predicted"/>
<sequence length="279" mass="30655">MFPPFESAAQFFPGLVLWCDPNCYEMDMSTLPPNTTYDRKKARELRPCVVVAVNNATQSLQVARLCATTPNDTRRWVRVDSPPALTWKLNDAWIWVGTPPIVAMVFNNHKAMHPHKDTYYSSPPVATANVQNYWIHRQNYLMRGGPANASAPIMYNSSMSATQSYITPGSIMYPSNPNAYSPVHPSTSPLAPASSSNAGTYPSTSGYLPTAYYTPASPQDFKTVSPQPVVVPAGFTERHPSAPGWWRNPATGWFWHASRGLLPPPSQSQYASGSGSTPT</sequence>
<organism evidence="1 2">
    <name type="scientific">Mycena rosella</name>
    <name type="common">Pink bonnet</name>
    <name type="synonym">Agaricus rosellus</name>
    <dbReference type="NCBI Taxonomy" id="1033263"/>
    <lineage>
        <taxon>Eukaryota</taxon>
        <taxon>Fungi</taxon>
        <taxon>Dikarya</taxon>
        <taxon>Basidiomycota</taxon>
        <taxon>Agaricomycotina</taxon>
        <taxon>Agaricomycetes</taxon>
        <taxon>Agaricomycetidae</taxon>
        <taxon>Agaricales</taxon>
        <taxon>Marasmiineae</taxon>
        <taxon>Mycenaceae</taxon>
        <taxon>Mycena</taxon>
    </lineage>
</organism>
<dbReference type="AlphaFoldDB" id="A0AAD7DSS7"/>
<keyword evidence="2" id="KW-1185">Reference proteome</keyword>
<accession>A0AAD7DSS7</accession>
<comment type="caution">
    <text evidence="1">The sequence shown here is derived from an EMBL/GenBank/DDBJ whole genome shotgun (WGS) entry which is preliminary data.</text>
</comment>
<protein>
    <submittedName>
        <fullName evidence="1">Uncharacterized protein</fullName>
    </submittedName>
</protein>
<name>A0AAD7DSS7_MYCRO</name>